<dbReference type="RefSeq" id="WP_289505036.1">
    <property type="nucleotide sequence ID" value="NZ_CP116805.1"/>
</dbReference>
<dbReference type="KEGG" id="gso:PH603_05710"/>
<feature type="chain" id="PRO_5042216661" description="DUF4019 domain-containing protein" evidence="1">
    <location>
        <begin position="26"/>
        <end position="193"/>
    </location>
</feature>
<evidence type="ECO:0008006" key="4">
    <source>
        <dbReference type="Google" id="ProtNLM"/>
    </source>
</evidence>
<dbReference type="AlphaFoldDB" id="A0AAE9XUG5"/>
<sequence length="193" mass="22194">MKRKPLVSLILGAMLFCLGAIEAHADENWPATATEEDRAAAEAVFREWAEAFRQKRYKEQWLLTHPAIRHWINRKRHKRGMARAARRDGPILDYEISAVVATTADKIPCTEQGHCFRPGLKYIVFLIKSRYARAKPPQPEFIVMAWSDEGWRMSGGTFPNRPLGETSVIMTEEDEGRFKLDTDALRQKLRALQ</sequence>
<protein>
    <recommendedName>
        <fullName evidence="4">DUF4019 domain-containing protein</fullName>
    </recommendedName>
</protein>
<accession>A0AAE9XUG5</accession>
<reference evidence="2" key="1">
    <citation type="submission" date="2023-01" db="EMBL/GenBank/DDBJ databases">
        <title>The genome sequence of Kordiimonadaceae bacterium 6D33.</title>
        <authorList>
            <person name="Liu Y."/>
        </authorList>
    </citation>
    <scope>NUCLEOTIDE SEQUENCE</scope>
    <source>
        <strain evidence="2">6D33</strain>
    </source>
</reference>
<evidence type="ECO:0000313" key="2">
    <source>
        <dbReference type="EMBL" id="WCL55251.1"/>
    </source>
</evidence>
<proteinExistence type="predicted"/>
<gene>
    <name evidence="2" type="ORF">PH603_05710</name>
</gene>
<name>A0AAE9XUG5_9PROT</name>
<evidence type="ECO:0000256" key="1">
    <source>
        <dbReference type="SAM" id="SignalP"/>
    </source>
</evidence>
<dbReference type="EMBL" id="CP116805">
    <property type="protein sequence ID" value="WCL55251.1"/>
    <property type="molecule type" value="Genomic_DNA"/>
</dbReference>
<keyword evidence="1" id="KW-0732">Signal</keyword>
<evidence type="ECO:0000313" key="3">
    <source>
        <dbReference type="Proteomes" id="UP001217500"/>
    </source>
</evidence>
<keyword evidence="3" id="KW-1185">Reference proteome</keyword>
<organism evidence="2 3">
    <name type="scientific">Gimibacter soli</name>
    <dbReference type="NCBI Taxonomy" id="3024400"/>
    <lineage>
        <taxon>Bacteria</taxon>
        <taxon>Pseudomonadati</taxon>
        <taxon>Pseudomonadota</taxon>
        <taxon>Alphaproteobacteria</taxon>
        <taxon>Kordiimonadales</taxon>
        <taxon>Temperatibacteraceae</taxon>
        <taxon>Gimibacter</taxon>
    </lineage>
</organism>
<dbReference type="Proteomes" id="UP001217500">
    <property type="component" value="Chromosome"/>
</dbReference>
<feature type="signal peptide" evidence="1">
    <location>
        <begin position="1"/>
        <end position="25"/>
    </location>
</feature>